<dbReference type="InterPro" id="IPR015943">
    <property type="entry name" value="WD40/YVTN_repeat-like_dom_sf"/>
</dbReference>
<dbReference type="Proteomes" id="UP000028547">
    <property type="component" value="Unassembled WGS sequence"/>
</dbReference>
<feature type="compositionally biased region" description="Low complexity" evidence="1">
    <location>
        <begin position="59"/>
        <end position="73"/>
    </location>
</feature>
<evidence type="ECO:0000313" key="3">
    <source>
        <dbReference type="Proteomes" id="UP000028547"/>
    </source>
</evidence>
<reference evidence="2 3" key="1">
    <citation type="submission" date="2014-07" db="EMBL/GenBank/DDBJ databases">
        <title>Draft Genome Sequence of Gephyronic Acid Producer, Cystobacter violaceus Strain Cb vi76.</title>
        <authorList>
            <person name="Stevens D.C."/>
            <person name="Young J."/>
            <person name="Carmichael R."/>
            <person name="Tan J."/>
            <person name="Taylor R.E."/>
        </authorList>
    </citation>
    <scope>NUCLEOTIDE SEQUENCE [LARGE SCALE GENOMIC DNA]</scope>
    <source>
        <strain evidence="2 3">Cb vi76</strain>
    </source>
</reference>
<evidence type="ECO:0000256" key="1">
    <source>
        <dbReference type="SAM" id="MobiDB-lite"/>
    </source>
</evidence>
<dbReference type="AlphaFoldDB" id="A0A084SSQ3"/>
<organism evidence="2 3">
    <name type="scientific">Archangium violaceum Cb vi76</name>
    <dbReference type="NCBI Taxonomy" id="1406225"/>
    <lineage>
        <taxon>Bacteria</taxon>
        <taxon>Pseudomonadati</taxon>
        <taxon>Myxococcota</taxon>
        <taxon>Myxococcia</taxon>
        <taxon>Myxococcales</taxon>
        <taxon>Cystobacterineae</taxon>
        <taxon>Archangiaceae</taxon>
        <taxon>Archangium</taxon>
    </lineage>
</organism>
<accession>A0A084SSQ3</accession>
<proteinExistence type="predicted"/>
<comment type="caution">
    <text evidence="2">The sequence shown here is derived from an EMBL/GenBank/DDBJ whole genome shotgun (WGS) entry which is preliminary data.</text>
</comment>
<dbReference type="SUPFAM" id="SSF63829">
    <property type="entry name" value="Calcium-dependent phosphotriesterase"/>
    <property type="match status" value="1"/>
</dbReference>
<protein>
    <submittedName>
        <fullName evidence="2">Uncharacterized protein</fullName>
    </submittedName>
</protein>
<dbReference type="RefSeq" id="WP_043398641.1">
    <property type="nucleotide sequence ID" value="NZ_JPMI01000142.1"/>
</dbReference>
<gene>
    <name evidence="2" type="ORF">Q664_22030</name>
</gene>
<name>A0A084SSQ3_9BACT</name>
<evidence type="ECO:0000313" key="2">
    <source>
        <dbReference type="EMBL" id="KFA91488.1"/>
    </source>
</evidence>
<dbReference type="EMBL" id="JPMI01000142">
    <property type="protein sequence ID" value="KFA91488.1"/>
    <property type="molecule type" value="Genomic_DNA"/>
</dbReference>
<dbReference type="Gene3D" id="2.130.10.10">
    <property type="entry name" value="YVTN repeat-like/Quinoprotein amine dehydrogenase"/>
    <property type="match status" value="1"/>
</dbReference>
<sequence>MESRKRGVIIFVGLTVLALGIALVMARSGKEDGPGSASSTREPAAPASAQGGTAPRPPSGASQGQAGEGASPSEPSNKAPGVIAELGWGSGPSQLGRDRPQEANPEAPMSLAVTPLGDVVVLDQLNGRLVRIGQDGKVLGTTPITQQTPQDVTVARDGTMLVMDRLRDKSVAIIDPETGTLRGELPLQGQGIPETGGITGTFVDGDSVYVEREHGALVRIGDLSGTADTTRPEIPGRPTRDGRSYILAAIIDRPSGRLLVNAVDRQTNQQRYTREYRVQFPLMFITLLDSDRSGVIYLGVAGELPTGKASPASEPGVRLFCLDPLDGKVLGQADLPLNTMPEETFRDFTVLDEGGVVYQYRTEAGVSLRRADCR</sequence>
<feature type="region of interest" description="Disordered" evidence="1">
    <location>
        <begin position="28"/>
        <end position="105"/>
    </location>
</feature>